<sequence length="523" mass="57456">MTSAQYHDDDVPLLVDADPSTPITEQSGRPASVARGKRTGRRNPTVFVLICVLAVFTLDFGAYLNIAPQTRIYEDIVCRNYYDKHEPGRFPSGTVPEEQCKIKPVQGEVAFVQGLMSSFDAIPSIILLIPYGRLADNPKFGRKTVLLMSMLGLLLNFYWTVFVCIASRVLPLRAIWFGSMFNFIGGGLGVTNAMMMTMITDVVDPDNRAGAFFKTTLAVVVAQLIAPSVASGLMATKGPWFPFLVGTVLITCCMPFLFTLPETIQLQPLQTEENRMSMDTENSPIDEELWPTNTSSFKKLFHRAWNSSKFIFQSRIIVIVLSAFFLSVIGRKQIDILLLYVSTKYSIRLSDAAFVHSVFAASNIALLLLLLPVASKYLTKTLRFSTNAKDLYLSKMSVILLTIGCFALGLSPSIATMIIGLIIYTLGCGFIPLCLSLISTLVEPHHAARLYSIVSLISMAGALVGGPVLAALFNWGLSIGPKWTGLPFLGTGILHVFVAIAINSIRLPQSPPFPEEEREQEST</sequence>
<gene>
    <name evidence="1" type="ORF">LOY88_000601</name>
</gene>
<reference evidence="1" key="1">
    <citation type="journal article" date="2022" name="bioRxiv">
        <title>Population genetic analysis of Ophidiomyces ophidiicola, the causative agent of snake fungal disease, indicates recent introductions to the USA.</title>
        <authorList>
            <person name="Ladner J.T."/>
            <person name="Palmer J.M."/>
            <person name="Ettinger C.L."/>
            <person name="Stajich J.E."/>
            <person name="Farrell T.M."/>
            <person name="Glorioso B.M."/>
            <person name="Lawson B."/>
            <person name="Price S.J."/>
            <person name="Stengle A.G."/>
            <person name="Grear D.A."/>
            <person name="Lorch J.M."/>
        </authorList>
    </citation>
    <scope>NUCLEOTIDE SEQUENCE</scope>
    <source>
        <strain evidence="1">NWHC 24266-5</strain>
    </source>
</reference>
<accession>A0ACB8V491</accession>
<dbReference type="EMBL" id="JALBCA010000006">
    <property type="protein sequence ID" value="KAI2392540.1"/>
    <property type="molecule type" value="Genomic_DNA"/>
</dbReference>
<evidence type="ECO:0000313" key="1">
    <source>
        <dbReference type="EMBL" id="KAI2392540.1"/>
    </source>
</evidence>
<comment type="caution">
    <text evidence="1">The sequence shown here is derived from an EMBL/GenBank/DDBJ whole genome shotgun (WGS) entry which is preliminary data.</text>
</comment>
<protein>
    <submittedName>
        <fullName evidence="1">Uncharacterized protein</fullName>
    </submittedName>
</protein>
<name>A0ACB8V491_9EURO</name>
<organism evidence="1">
    <name type="scientific">Ophidiomyces ophidiicola</name>
    <dbReference type="NCBI Taxonomy" id="1387563"/>
    <lineage>
        <taxon>Eukaryota</taxon>
        <taxon>Fungi</taxon>
        <taxon>Dikarya</taxon>
        <taxon>Ascomycota</taxon>
        <taxon>Pezizomycotina</taxon>
        <taxon>Eurotiomycetes</taxon>
        <taxon>Eurotiomycetidae</taxon>
        <taxon>Onygenales</taxon>
        <taxon>Onygenaceae</taxon>
        <taxon>Ophidiomyces</taxon>
    </lineage>
</organism>
<proteinExistence type="predicted"/>